<dbReference type="InterPro" id="IPR003439">
    <property type="entry name" value="ABC_transporter-like_ATP-bd"/>
</dbReference>
<evidence type="ECO:0000256" key="10">
    <source>
        <dbReference type="ARBA" id="ARBA00022840"/>
    </source>
</evidence>
<keyword evidence="12" id="KW-0238">DNA-binding</keyword>
<keyword evidence="8" id="KW-0863">Zinc-finger</keyword>
<keyword evidence="6" id="KW-0227">DNA damage</keyword>
<dbReference type="Pfam" id="PF13304">
    <property type="entry name" value="AAA_21"/>
    <property type="match status" value="1"/>
</dbReference>
<keyword evidence="11" id="KW-0267">Excision nuclease</keyword>
<keyword evidence="10 18" id="KW-0067">ATP-binding</keyword>
<evidence type="ECO:0000256" key="13">
    <source>
        <dbReference type="ARBA" id="ARBA00023204"/>
    </source>
</evidence>
<feature type="domain" description="ABC transporter" evidence="17">
    <location>
        <begin position="436"/>
        <end position="737"/>
    </location>
</feature>
<evidence type="ECO:0000256" key="16">
    <source>
        <dbReference type="ARBA" id="ARBA00042156"/>
    </source>
</evidence>
<evidence type="ECO:0000256" key="9">
    <source>
        <dbReference type="ARBA" id="ARBA00022833"/>
    </source>
</evidence>
<evidence type="ECO:0000256" key="1">
    <source>
        <dbReference type="ARBA" id="ARBA00004496"/>
    </source>
</evidence>
<keyword evidence="3" id="KW-0479">Metal-binding</keyword>
<dbReference type="Proteomes" id="UP001518976">
    <property type="component" value="Unassembled WGS sequence"/>
</dbReference>
<reference evidence="18 19" key="1">
    <citation type="submission" date="2021-02" db="EMBL/GenBank/DDBJ databases">
        <title>Streptomyces spirodelae sp. nov., isolated from duckweed.</title>
        <authorList>
            <person name="Saimee Y."/>
            <person name="Duangmal K."/>
        </authorList>
    </citation>
    <scope>NUCLEOTIDE SEQUENCE [LARGE SCALE GENOMIC DNA]</scope>
    <source>
        <strain evidence="18 19">DW4-2</strain>
    </source>
</reference>
<dbReference type="InterPro" id="IPR003959">
    <property type="entry name" value="ATPase_AAA_core"/>
</dbReference>
<sequence length="774" mass="82087">MVLHEVAQNNLRDVSVTLPKHALTVVTGPSGSGKSSLVFGTLAAEAQRQLYETFPAFVRHRLPGRERPRARRLENLTMTVVIDQRRPAGNTRSTVGTTSEAHTALRVLFSRCATPSAGPAQVYSFNDPLGMCVRCHGLGTARELDLDRLLRGDRSLNEGAIDFPAFSPGSATWQLYAESGLFDADKPLGAFTGQERELLLYGHGFHVKRRTGAGVYRNAYEGVVPRLERRFLRRETDALSERERVALARVTRVQTCPVCRGARLNAAALASRLAGHTIAECADMPVDQLVPLLTRARAADAGPLADEALTVLRRIQVVGLGYLSLARATTTLSGGELQRLKCVRHLGSSLTDVTYLFDEPTAGLHPADVEALAEVLLALRDNGNTVIAVTHDPAVMDLADHVIDLGPGAGAHGGQIVFTGTPAQLRAARTTTGAALRAARVHKECPRTPHRFLDVSGAGRANLREEHVELPEGVMCVVTGVAGAGKSSLLTALVEQHPAAVLIDQAEIGASPRATAATYSGAMDALRKLFSKASGAGAGLFSSNSSGACPQCRGRGEVETDLAYLEPVSRTCEVCGGSRYRPEALKHRLHGRTVAEVLGMTVGQALETFTSPPALAGALRPLGEVGLSYLTLGRTLSTLSGGERQRLKLAAHLKESGRLFVFDDPTSGLHLADTAVLLRLLDRLVDAGNSLVVATHDLEVVRHADWVVDLGPGPGDRGGRVVHSGTLAALLDRTSSLTADHLRSYLAAPDAAQGAAAESASEGSVAAQRRLQGP</sequence>
<dbReference type="GO" id="GO:0005524">
    <property type="term" value="F:ATP binding"/>
    <property type="evidence" value="ECO:0007669"/>
    <property type="project" value="UniProtKB-KW"/>
</dbReference>
<keyword evidence="4" id="KW-0677">Repeat</keyword>
<evidence type="ECO:0000259" key="17">
    <source>
        <dbReference type="PROSITE" id="PS50893"/>
    </source>
</evidence>
<evidence type="ECO:0000256" key="12">
    <source>
        <dbReference type="ARBA" id="ARBA00023125"/>
    </source>
</evidence>
<dbReference type="InterPro" id="IPR041552">
    <property type="entry name" value="UvrA_DNA-bd"/>
</dbReference>
<dbReference type="PANTHER" id="PTHR43152">
    <property type="entry name" value="UVRABC SYSTEM PROTEIN A"/>
    <property type="match status" value="1"/>
</dbReference>
<evidence type="ECO:0000256" key="6">
    <source>
        <dbReference type="ARBA" id="ARBA00022763"/>
    </source>
</evidence>
<evidence type="ECO:0000256" key="7">
    <source>
        <dbReference type="ARBA" id="ARBA00022769"/>
    </source>
</evidence>
<keyword evidence="2" id="KW-0963">Cytoplasm</keyword>
<evidence type="ECO:0000256" key="5">
    <source>
        <dbReference type="ARBA" id="ARBA00022741"/>
    </source>
</evidence>
<dbReference type="Gene3D" id="3.40.50.300">
    <property type="entry name" value="P-loop containing nucleotide triphosphate hydrolases"/>
    <property type="match status" value="2"/>
</dbReference>
<evidence type="ECO:0000256" key="8">
    <source>
        <dbReference type="ARBA" id="ARBA00022771"/>
    </source>
</evidence>
<accession>A0ABS3X0F6</accession>
<dbReference type="SUPFAM" id="SSF52540">
    <property type="entry name" value="P-loop containing nucleoside triphosphate hydrolases"/>
    <property type="match status" value="2"/>
</dbReference>
<evidence type="ECO:0000256" key="3">
    <source>
        <dbReference type="ARBA" id="ARBA00022723"/>
    </source>
</evidence>
<keyword evidence="7" id="KW-0228">DNA excision</keyword>
<evidence type="ECO:0000256" key="4">
    <source>
        <dbReference type="ARBA" id="ARBA00022737"/>
    </source>
</evidence>
<evidence type="ECO:0000256" key="11">
    <source>
        <dbReference type="ARBA" id="ARBA00022881"/>
    </source>
</evidence>
<evidence type="ECO:0000313" key="19">
    <source>
        <dbReference type="Proteomes" id="UP001518976"/>
    </source>
</evidence>
<comment type="caution">
    <text evidence="18">The sequence shown here is derived from an EMBL/GenBank/DDBJ whole genome shotgun (WGS) entry which is preliminary data.</text>
</comment>
<organism evidence="18 19">
    <name type="scientific">Streptomyces spirodelae</name>
    <dbReference type="NCBI Taxonomy" id="2812904"/>
    <lineage>
        <taxon>Bacteria</taxon>
        <taxon>Bacillati</taxon>
        <taxon>Actinomycetota</taxon>
        <taxon>Actinomycetes</taxon>
        <taxon>Kitasatosporales</taxon>
        <taxon>Streptomycetaceae</taxon>
        <taxon>Streptomyces</taxon>
    </lineage>
</organism>
<keyword evidence="5" id="KW-0547">Nucleotide-binding</keyword>
<evidence type="ECO:0000313" key="18">
    <source>
        <dbReference type="EMBL" id="MBO8188556.1"/>
    </source>
</evidence>
<dbReference type="SMART" id="SM00382">
    <property type="entry name" value="AAA"/>
    <property type="match status" value="2"/>
</dbReference>
<comment type="subcellular location">
    <subcellularLocation>
        <location evidence="1">Cytoplasm</location>
    </subcellularLocation>
</comment>
<dbReference type="Gene3D" id="1.10.8.280">
    <property type="entry name" value="ABC transporter ATPase domain-like"/>
    <property type="match status" value="1"/>
</dbReference>
<name>A0ABS3X0F6_9ACTN</name>
<evidence type="ECO:0000256" key="14">
    <source>
        <dbReference type="ARBA" id="ARBA00038000"/>
    </source>
</evidence>
<dbReference type="Gene3D" id="1.20.1580.10">
    <property type="entry name" value="ABC transporter ATPase like domain"/>
    <property type="match status" value="2"/>
</dbReference>
<keyword evidence="9" id="KW-0862">Zinc</keyword>
<dbReference type="Pfam" id="PF00005">
    <property type="entry name" value="ABC_tran"/>
    <property type="match status" value="1"/>
</dbReference>
<gene>
    <name evidence="18" type="ORF">JW592_24245</name>
</gene>
<comment type="similarity">
    <text evidence="14">Belongs to the ABC transporter superfamily. UvrA family.</text>
</comment>
<dbReference type="Pfam" id="PF17755">
    <property type="entry name" value="UvrA_DNA-bind"/>
    <property type="match status" value="1"/>
</dbReference>
<dbReference type="InterPro" id="IPR003593">
    <property type="entry name" value="AAA+_ATPase"/>
</dbReference>
<dbReference type="PANTHER" id="PTHR43152:SF2">
    <property type="entry name" value="DRUG RESISTANCE ABC TRANSPORTER"/>
    <property type="match status" value="1"/>
</dbReference>
<dbReference type="InterPro" id="IPR027417">
    <property type="entry name" value="P-loop_NTPase"/>
</dbReference>
<evidence type="ECO:0000256" key="2">
    <source>
        <dbReference type="ARBA" id="ARBA00022490"/>
    </source>
</evidence>
<evidence type="ECO:0000256" key="15">
    <source>
        <dbReference type="ARBA" id="ARBA00039316"/>
    </source>
</evidence>
<protein>
    <recommendedName>
        <fullName evidence="15">UvrABC system protein A</fullName>
    </recommendedName>
    <alternativeName>
        <fullName evidence="16">Excinuclease ABC subunit A</fullName>
    </alternativeName>
</protein>
<keyword evidence="19" id="KW-1185">Reference proteome</keyword>
<dbReference type="PROSITE" id="PS50893">
    <property type="entry name" value="ABC_TRANSPORTER_2"/>
    <property type="match status" value="1"/>
</dbReference>
<proteinExistence type="inferred from homology"/>
<dbReference type="EMBL" id="JAFFZN010000025">
    <property type="protein sequence ID" value="MBO8188556.1"/>
    <property type="molecule type" value="Genomic_DNA"/>
</dbReference>
<keyword evidence="13" id="KW-0234">DNA repair</keyword>